<dbReference type="STRING" id="1081103.A0A0B2WUB2"/>
<dbReference type="Proteomes" id="UP000030816">
    <property type="component" value="Unassembled WGS sequence"/>
</dbReference>
<accession>A0A0B2WUB2</accession>
<proteinExistence type="predicted"/>
<dbReference type="RefSeq" id="XP_040678128.1">
    <property type="nucleotide sequence ID" value="XM_040823969.1"/>
</dbReference>
<dbReference type="AlphaFoldDB" id="A0A0B2WUB2"/>
<dbReference type="EMBL" id="AZHE01000012">
    <property type="protein sequence ID" value="KHN97062.1"/>
    <property type="molecule type" value="Genomic_DNA"/>
</dbReference>
<organism evidence="1 2">
    <name type="scientific">Metarhizium album (strain ARSEF 1941)</name>
    <dbReference type="NCBI Taxonomy" id="1081103"/>
    <lineage>
        <taxon>Eukaryota</taxon>
        <taxon>Fungi</taxon>
        <taxon>Dikarya</taxon>
        <taxon>Ascomycota</taxon>
        <taxon>Pezizomycotina</taxon>
        <taxon>Sordariomycetes</taxon>
        <taxon>Hypocreomycetidae</taxon>
        <taxon>Hypocreales</taxon>
        <taxon>Clavicipitaceae</taxon>
        <taxon>Metarhizium</taxon>
    </lineage>
</organism>
<dbReference type="HOGENOM" id="CLU_323127_0_0_1"/>
<keyword evidence="2" id="KW-1185">Reference proteome</keyword>
<evidence type="ECO:0000313" key="1">
    <source>
        <dbReference type="EMBL" id="KHN97062.1"/>
    </source>
</evidence>
<dbReference type="GeneID" id="63739626"/>
<gene>
    <name evidence="1" type="ORF">MAM_05171</name>
</gene>
<name>A0A0B2WUB2_METAS</name>
<sequence length="886" mass="98341">MASKQPVPSRAALNALRGVILTTSCSVILLAEERRRRLQLARAAIENARKLHMVQTNRGPLALAESHASWGSRFVEVGEDVLSLASVPRPRTSTRRRGRSHLIGTQNESEVQDHDNGRAQLMSEADTTSEACRMLVNADALGSVFDTLHLQNIRLPPPKPHRYNGLEWRAPRILVQSKAPTASSLSLGTSTKPSHVAQKAKYMFMPDNPETPGCDSIESAHAYLEKHCPGGLANRPFYNDAIAVLERLLGDVEVPDANKPNVSERIKLATMIFQRLAAFGSPVSPRATRPLRTQSIRFLQLVSTSSPDRLTATLALLLPLTKDPLYLLLPFLEFLEHESNRKVALDVLRFLSRNDRSCSWARGMLVCQLLARQAKLQANFDKTKRVYRLLQDAGLFREIETPQSTEYKIRRLMIILALKHGDDSFAHTEFELLRDLDADTCRSDIRLQTHFITRDAIMGKWVEVCSDVEALGQILNTQSVDFQRLLTRTVDIFGQTHSGSELELLLRRLASGYRLSLKHRWIYAVLDHYASRRQKIENLFSWLQFCHSHGFQIDSACNQRFLAICRKFWSFSDKAIQSLEESLGGGARTGIQTASEMGTGELGREMASLASKGQWENVAEAYETAHRSGTDISMACLRLAVLAYTKCANPDIDRASNLIQSAYAKGQDVSEALTPLLLARLERGETPSSLINGALQMGVRIHDSAYNKAAQALSGRGDHEAAAAMCELAARENGNGELLYNEYNFANLVFAYTGSANYGALQSLLSGFTSDAQWWHGSRTCKETIKLAMKTTAMRSVAQPQNGTLHRQALDRLDDALLHSRKCRFTKDDRRAVSEAYVRLAAAAPPSTEADAKKNGRCSNKFGRLCRQQEATPSAEPVLVVATGSS</sequence>
<dbReference type="OrthoDB" id="185373at2759"/>
<reference evidence="1 2" key="1">
    <citation type="journal article" date="2014" name="Proc. Natl. Acad. Sci. U.S.A.">
        <title>Trajectory and genomic determinants of fungal-pathogen speciation and host adaptation.</title>
        <authorList>
            <person name="Hu X."/>
            <person name="Xiao G."/>
            <person name="Zheng P."/>
            <person name="Shang Y."/>
            <person name="Su Y."/>
            <person name="Zhang X."/>
            <person name="Liu X."/>
            <person name="Zhan S."/>
            <person name="St Leger R.J."/>
            <person name="Wang C."/>
        </authorList>
    </citation>
    <scope>NUCLEOTIDE SEQUENCE [LARGE SCALE GENOMIC DNA]</scope>
    <source>
        <strain evidence="1 2">ARSEF 1941</strain>
    </source>
</reference>
<comment type="caution">
    <text evidence="1">The sequence shown here is derived from an EMBL/GenBank/DDBJ whole genome shotgun (WGS) entry which is preliminary data.</text>
</comment>
<evidence type="ECO:0000313" key="2">
    <source>
        <dbReference type="Proteomes" id="UP000030816"/>
    </source>
</evidence>
<protein>
    <submittedName>
        <fullName evidence="1">Uncharacterized protein</fullName>
    </submittedName>
</protein>